<evidence type="ECO:0000259" key="1">
    <source>
        <dbReference type="PROSITE" id="PS50075"/>
    </source>
</evidence>
<comment type="caution">
    <text evidence="2">The sequence shown here is derived from an EMBL/GenBank/DDBJ whole genome shotgun (WGS) entry which is preliminary data.</text>
</comment>
<dbReference type="InterPro" id="IPR036736">
    <property type="entry name" value="ACP-like_sf"/>
</dbReference>
<accession>A0A0L8A4Q1</accession>
<gene>
    <name evidence="2" type="ORF">W7K_20505</name>
</gene>
<dbReference type="InterPro" id="IPR009081">
    <property type="entry name" value="PP-bd_ACP"/>
</dbReference>
<dbReference type="Pfam" id="PF00550">
    <property type="entry name" value="PP-binding"/>
    <property type="match status" value="1"/>
</dbReference>
<evidence type="ECO:0000313" key="2">
    <source>
        <dbReference type="EMBL" id="KOE97310.1"/>
    </source>
</evidence>
<feature type="domain" description="Carrier" evidence="1">
    <location>
        <begin position="1"/>
        <end position="79"/>
    </location>
</feature>
<dbReference type="OrthoDB" id="5326335at2"/>
<protein>
    <submittedName>
        <fullName evidence="2">Acyl carrier protein</fullName>
    </submittedName>
</protein>
<reference evidence="2 3" key="1">
    <citation type="journal article" date="2012" name="J. Bacteriol.">
        <title>Genome sequence of a novel nicotine-degrading strain, Pseudomonas geniculata N1.</title>
        <authorList>
            <person name="Tang H."/>
            <person name="Yu H."/>
            <person name="Tai C."/>
            <person name="Huang K."/>
            <person name="Liu Y."/>
            <person name="Wang L."/>
            <person name="Yao Y."/>
            <person name="Wu G."/>
            <person name="Xu P."/>
        </authorList>
    </citation>
    <scope>NUCLEOTIDE SEQUENCE [LARGE SCALE GENOMIC DNA]</scope>
    <source>
        <strain evidence="2 3">N1</strain>
    </source>
</reference>
<dbReference type="AlphaFoldDB" id="A0A0L8A4Q1"/>
<organism evidence="2 3">
    <name type="scientific">Stenotrophomonas geniculata N1</name>
    <dbReference type="NCBI Taxonomy" id="1167641"/>
    <lineage>
        <taxon>Bacteria</taxon>
        <taxon>Pseudomonadati</taxon>
        <taxon>Pseudomonadota</taxon>
        <taxon>Gammaproteobacteria</taxon>
        <taxon>Lysobacterales</taxon>
        <taxon>Lysobacteraceae</taxon>
        <taxon>Stenotrophomonas</taxon>
    </lineage>
</organism>
<name>A0A0L8A4Q1_9GAMM</name>
<dbReference type="Proteomes" id="UP000036890">
    <property type="component" value="Unassembled WGS sequence"/>
</dbReference>
<dbReference type="RefSeq" id="WP_010480664.1">
    <property type="nucleotide sequence ID" value="NZ_AJLO02000046.1"/>
</dbReference>
<evidence type="ECO:0000313" key="3">
    <source>
        <dbReference type="Proteomes" id="UP000036890"/>
    </source>
</evidence>
<dbReference type="Gene3D" id="1.10.1200.10">
    <property type="entry name" value="ACP-like"/>
    <property type="match status" value="1"/>
</dbReference>
<dbReference type="SUPFAM" id="SSF47336">
    <property type="entry name" value="ACP-like"/>
    <property type="match status" value="1"/>
</dbReference>
<sequence length="82" mass="8893">MNDTVTEDQVVAVFARVLGIAADSVSDDLRYNTIPQWDSIAHMSVVAALEEAFGVMIDMDEVIDMSSVGKAREILRKHGAAV</sequence>
<dbReference type="EMBL" id="AJLO02000046">
    <property type="protein sequence ID" value="KOE97310.1"/>
    <property type="molecule type" value="Genomic_DNA"/>
</dbReference>
<dbReference type="PROSITE" id="PS50075">
    <property type="entry name" value="CARRIER"/>
    <property type="match status" value="1"/>
</dbReference>
<proteinExistence type="predicted"/>